<dbReference type="PANTHER" id="PTHR30050">
    <property type="entry name" value="CHROMOSOMAL REPLICATION INITIATOR PROTEIN DNAA"/>
    <property type="match status" value="1"/>
</dbReference>
<dbReference type="Gene3D" id="3.40.50.300">
    <property type="entry name" value="P-loop containing nucleotide triphosphate hydrolases"/>
    <property type="match status" value="1"/>
</dbReference>
<dbReference type="SMART" id="SM00382">
    <property type="entry name" value="AAA"/>
    <property type="match status" value="1"/>
</dbReference>
<dbReference type="GO" id="GO:0006260">
    <property type="term" value="P:DNA replication"/>
    <property type="evidence" value="ECO:0007669"/>
    <property type="project" value="TreeGrafter"/>
</dbReference>
<dbReference type="PANTHER" id="PTHR30050:SF4">
    <property type="entry name" value="ATP-BINDING PROTEIN RV3427C IN INSERTION SEQUENCE-RELATED"/>
    <property type="match status" value="1"/>
</dbReference>
<protein>
    <recommendedName>
        <fullName evidence="1">AAA+ ATPase domain-containing protein</fullName>
    </recommendedName>
</protein>
<name>A0A455SMD9_9CHLR</name>
<dbReference type="SUPFAM" id="SSF52540">
    <property type="entry name" value="P-loop containing nucleoside triphosphate hydrolases"/>
    <property type="match status" value="1"/>
</dbReference>
<feature type="domain" description="AAA+ ATPase" evidence="1">
    <location>
        <begin position="139"/>
        <end position="277"/>
    </location>
</feature>
<gene>
    <name evidence="2" type="ORF">KTC_09950</name>
</gene>
<dbReference type="InterPro" id="IPR027417">
    <property type="entry name" value="P-loop_NTPase"/>
</dbReference>
<dbReference type="InterPro" id="IPR003593">
    <property type="entry name" value="AAA+_ATPase"/>
</dbReference>
<dbReference type="AlphaFoldDB" id="A0A455SMD9"/>
<sequence>MHGDNSYLWRQQSEFRPLFQASDVEAIIPSGRRSIEPPEELFWTCSVCGPMPPKCVPGQHYWIRTTCECEKRANRARQEAEKRQKKCEEMRKRTFAGWLGRQWDDAKAIEFLSSRTFANFDMTRELEAYGKALAFANDPKGNLLLYGPSGTGKTHLAAAICNKLREQEGQREPIASLFASAVSFLRTYRDTRRMLDQTQHIRLMQQAIHTAVLVLDDVDKGERTAERQEIYWMIMDERSKASRPTVISVNERDELVHYIGSAALSRFSRGLVSVQMRSDDYRLLEEV</sequence>
<dbReference type="InterPro" id="IPR013317">
    <property type="entry name" value="DnaA_dom"/>
</dbReference>
<dbReference type="EMBL" id="AP019376">
    <property type="protein sequence ID" value="BBH86244.1"/>
    <property type="molecule type" value="Genomic_DNA"/>
</dbReference>
<proteinExistence type="predicted"/>
<organism evidence="2">
    <name type="scientific">Thermosporothrix sp. COM3</name>
    <dbReference type="NCBI Taxonomy" id="2490863"/>
    <lineage>
        <taxon>Bacteria</taxon>
        <taxon>Bacillati</taxon>
        <taxon>Chloroflexota</taxon>
        <taxon>Ktedonobacteria</taxon>
        <taxon>Ktedonobacterales</taxon>
        <taxon>Thermosporotrichaceae</taxon>
        <taxon>Thermosporothrix</taxon>
    </lineage>
</organism>
<evidence type="ECO:0000259" key="1">
    <source>
        <dbReference type="SMART" id="SM00382"/>
    </source>
</evidence>
<accession>A0A455SMD9</accession>
<evidence type="ECO:0000313" key="2">
    <source>
        <dbReference type="EMBL" id="BBH86244.1"/>
    </source>
</evidence>
<reference evidence="2" key="1">
    <citation type="submission" date="2018-12" db="EMBL/GenBank/DDBJ databases">
        <title>Novel natural products biosynthetic potential of the class Ktedonobacteria.</title>
        <authorList>
            <person name="Zheng Y."/>
            <person name="Saitou A."/>
            <person name="Wang C.M."/>
            <person name="Toyoda A."/>
            <person name="Minakuchi Y."/>
            <person name="Sekiguchi Y."/>
            <person name="Ueda K."/>
            <person name="Takano H."/>
            <person name="Sakai Y."/>
            <person name="Yokota A."/>
            <person name="Yabe S."/>
        </authorList>
    </citation>
    <scope>NUCLEOTIDE SEQUENCE</scope>
    <source>
        <strain evidence="2">COM3</strain>
    </source>
</reference>
<dbReference type="CDD" id="cd00009">
    <property type="entry name" value="AAA"/>
    <property type="match status" value="1"/>
</dbReference>
<dbReference type="Pfam" id="PF00308">
    <property type="entry name" value="Bac_DnaA"/>
    <property type="match status" value="1"/>
</dbReference>